<dbReference type="InterPro" id="IPR036259">
    <property type="entry name" value="MFS_trans_sf"/>
</dbReference>
<dbReference type="EMBL" id="JAROCF010000001">
    <property type="protein sequence ID" value="MDN4613178.1"/>
    <property type="molecule type" value="Genomic_DNA"/>
</dbReference>
<feature type="transmembrane region" description="Helical" evidence="6">
    <location>
        <begin position="29"/>
        <end position="52"/>
    </location>
</feature>
<gene>
    <name evidence="8" type="ORF">P5G50_01830</name>
</gene>
<name>A0ABT8K6U0_9MICO</name>
<feature type="transmembrane region" description="Helical" evidence="6">
    <location>
        <begin position="274"/>
        <end position="297"/>
    </location>
</feature>
<feature type="transmembrane region" description="Helical" evidence="6">
    <location>
        <begin position="154"/>
        <end position="174"/>
    </location>
</feature>
<dbReference type="InterPro" id="IPR020846">
    <property type="entry name" value="MFS_dom"/>
</dbReference>
<feature type="transmembrane region" description="Helical" evidence="6">
    <location>
        <begin position="97"/>
        <end position="115"/>
    </location>
</feature>
<evidence type="ECO:0000256" key="1">
    <source>
        <dbReference type="ARBA" id="ARBA00004651"/>
    </source>
</evidence>
<keyword evidence="5 6" id="KW-0472">Membrane</keyword>
<protein>
    <submittedName>
        <fullName evidence="8">MFS transporter</fullName>
    </submittedName>
</protein>
<dbReference type="Proteomes" id="UP001174208">
    <property type="component" value="Unassembled WGS sequence"/>
</dbReference>
<dbReference type="SUPFAM" id="SSF103473">
    <property type="entry name" value="MFS general substrate transporter"/>
    <property type="match status" value="1"/>
</dbReference>
<evidence type="ECO:0000313" key="9">
    <source>
        <dbReference type="Proteomes" id="UP001174208"/>
    </source>
</evidence>
<feature type="transmembrane region" description="Helical" evidence="6">
    <location>
        <begin position="401"/>
        <end position="420"/>
    </location>
</feature>
<keyword evidence="3 6" id="KW-0812">Transmembrane</keyword>
<dbReference type="Pfam" id="PF07690">
    <property type="entry name" value="MFS_1"/>
    <property type="match status" value="1"/>
</dbReference>
<feature type="transmembrane region" description="Helical" evidence="6">
    <location>
        <begin position="333"/>
        <end position="355"/>
    </location>
</feature>
<dbReference type="Gene3D" id="1.20.1250.20">
    <property type="entry name" value="MFS general substrate transporter like domains"/>
    <property type="match status" value="2"/>
</dbReference>
<dbReference type="PROSITE" id="PS50850">
    <property type="entry name" value="MFS"/>
    <property type="match status" value="1"/>
</dbReference>
<evidence type="ECO:0000259" key="7">
    <source>
        <dbReference type="PROSITE" id="PS50850"/>
    </source>
</evidence>
<feature type="transmembrane region" description="Helical" evidence="6">
    <location>
        <begin position="64"/>
        <end position="85"/>
    </location>
</feature>
<reference evidence="8" key="1">
    <citation type="submission" date="2023-06" db="EMBL/GenBank/DDBJ databases">
        <title>MT1 and MT2 Draft Genomes of Novel Species.</title>
        <authorList>
            <person name="Venkateswaran K."/>
        </authorList>
    </citation>
    <scope>NUCLEOTIDE SEQUENCE</scope>
    <source>
        <strain evidence="8">F6_8S_P_1B</strain>
    </source>
</reference>
<evidence type="ECO:0000256" key="4">
    <source>
        <dbReference type="ARBA" id="ARBA00022989"/>
    </source>
</evidence>
<evidence type="ECO:0000256" key="3">
    <source>
        <dbReference type="ARBA" id="ARBA00022692"/>
    </source>
</evidence>
<accession>A0ABT8K6U0</accession>
<organism evidence="8 9">
    <name type="scientific">Leifsonia williamsii</name>
    <dbReference type="NCBI Taxonomy" id="3035919"/>
    <lineage>
        <taxon>Bacteria</taxon>
        <taxon>Bacillati</taxon>
        <taxon>Actinomycetota</taxon>
        <taxon>Actinomycetes</taxon>
        <taxon>Micrococcales</taxon>
        <taxon>Microbacteriaceae</taxon>
        <taxon>Leifsonia</taxon>
    </lineage>
</organism>
<feature type="transmembrane region" description="Helical" evidence="6">
    <location>
        <begin position="309"/>
        <end position="327"/>
    </location>
</feature>
<feature type="transmembrane region" description="Helical" evidence="6">
    <location>
        <begin position="186"/>
        <end position="205"/>
    </location>
</feature>
<feature type="domain" description="Major facilitator superfamily (MFS) profile" evidence="7">
    <location>
        <begin position="30"/>
        <end position="425"/>
    </location>
</feature>
<dbReference type="PANTHER" id="PTHR43124">
    <property type="entry name" value="PURINE EFFLUX PUMP PBUE"/>
    <property type="match status" value="1"/>
</dbReference>
<sequence>MSSSGHAAYYHGSHRWFEGHRTIGGPEAWLIWVLATIFVVWLFAIQTGYAVVSPDIQKTANLTIAQVGLAASTYTWVFAVVQFFSGALLDRFGTRPLMAIAVALVTIGAFLYAGTTNFATLVLAQAVLAIGSSFGFVGAGYVGGKWFDAARYGLMFGLVQTVASLGSAIGQPLIQASLSALTWQQLLVAFGCFGVLLVVLFIAFVRNPAPDPAVPVPTERRDNVFGEIFRDLGHSFANYRVVLSSILAGASFGAMLAVGTLWGPRIMEAHGADANFATVLTALAWLGLAVGAPLVNVVSDRWHSRKWPAFYALLLQAAAIALVIYLPNVANGAALAFMFAIGFFAGGHMLGFTVAGEAVEGALIGSASAIVNGVCFIIGGLLTSIPSAFLPESPTIADFQAALWLLPVVVVIGCVAALLLPERSVAKRSAQTTTVAAAPGSADGA</sequence>
<keyword evidence="4 6" id="KW-1133">Transmembrane helix</keyword>
<evidence type="ECO:0000313" key="8">
    <source>
        <dbReference type="EMBL" id="MDN4613178.1"/>
    </source>
</evidence>
<feature type="transmembrane region" description="Helical" evidence="6">
    <location>
        <begin position="367"/>
        <end position="389"/>
    </location>
</feature>
<feature type="transmembrane region" description="Helical" evidence="6">
    <location>
        <begin position="121"/>
        <end position="142"/>
    </location>
</feature>
<comment type="caution">
    <text evidence="8">The sequence shown here is derived from an EMBL/GenBank/DDBJ whole genome shotgun (WGS) entry which is preliminary data.</text>
</comment>
<proteinExistence type="predicted"/>
<keyword evidence="2" id="KW-1003">Cell membrane</keyword>
<dbReference type="InterPro" id="IPR050189">
    <property type="entry name" value="MFS_Efflux_Transporters"/>
</dbReference>
<dbReference type="PANTHER" id="PTHR43124:SF3">
    <property type="entry name" value="CHLORAMPHENICOL EFFLUX PUMP RV0191"/>
    <property type="match status" value="1"/>
</dbReference>
<evidence type="ECO:0000256" key="5">
    <source>
        <dbReference type="ARBA" id="ARBA00023136"/>
    </source>
</evidence>
<dbReference type="RefSeq" id="WP_301209987.1">
    <property type="nucleotide sequence ID" value="NZ_JAROCF010000001.1"/>
</dbReference>
<feature type="transmembrane region" description="Helical" evidence="6">
    <location>
        <begin position="241"/>
        <end position="262"/>
    </location>
</feature>
<evidence type="ECO:0000256" key="2">
    <source>
        <dbReference type="ARBA" id="ARBA00022475"/>
    </source>
</evidence>
<comment type="subcellular location">
    <subcellularLocation>
        <location evidence="1">Cell membrane</location>
        <topology evidence="1">Multi-pass membrane protein</topology>
    </subcellularLocation>
</comment>
<dbReference type="InterPro" id="IPR011701">
    <property type="entry name" value="MFS"/>
</dbReference>
<evidence type="ECO:0000256" key="6">
    <source>
        <dbReference type="SAM" id="Phobius"/>
    </source>
</evidence>
<keyword evidence="9" id="KW-1185">Reference proteome</keyword>